<dbReference type="AlphaFoldDB" id="A0A2N9YFQ2"/>
<sequence length="376" mass="40488">MQHRLKQSLPLFFTLGLTAGAQFDVWAATNTTLIGCNVVNPNGVTGISGSSTAVFHTNLPSSPAGLVACTRKYWQFASTGCTNQNITIDLGSGGIPTPNFFVPNTYKLVCSTNEPAGTTSADYFTSGGVNSFSAGLTTGAAANFVGGAAGFAKIIFNSVTFSATTRYCVLCTTQSDQNGGNDLLVTLSSFNAISLPNSVKLTWKTAFELDNAGFHIWRSETRDGTYQRLTTELILADGVGSSYGFMDNSAVAGQRYYYKLEDIDLHGVSTFHDPITAEPNAITLLSPADNVTLDKNHTPALAWSADAYTSFKLQYSLDDGQTVYEIPTSNVFTPSMPDWQLLVEQLPKPTTLIWRVIGQDEQGNQAYSTIQHIIIQ</sequence>
<name>A0A2N9YFQ2_9GAMM</name>
<dbReference type="KEGG" id="blep:AL038_12025"/>
<protein>
    <recommendedName>
        <fullName evidence="4">Fibronectin type-III domain-containing protein</fullName>
    </recommendedName>
</protein>
<accession>A0A2N9YFQ2</accession>
<evidence type="ECO:0008006" key="4">
    <source>
        <dbReference type="Google" id="ProtNLM"/>
    </source>
</evidence>
<dbReference type="RefSeq" id="WP_062153165.1">
    <property type="nucleotide sequence ID" value="NZ_CP012373.2"/>
</dbReference>
<dbReference type="InterPro" id="IPR013783">
    <property type="entry name" value="Ig-like_fold"/>
</dbReference>
<evidence type="ECO:0000256" key="1">
    <source>
        <dbReference type="SAM" id="SignalP"/>
    </source>
</evidence>
<organism evidence="2 3">
    <name type="scientific">Beggiatoa leptomitoformis</name>
    <dbReference type="NCBI Taxonomy" id="288004"/>
    <lineage>
        <taxon>Bacteria</taxon>
        <taxon>Pseudomonadati</taxon>
        <taxon>Pseudomonadota</taxon>
        <taxon>Gammaproteobacteria</taxon>
        <taxon>Thiotrichales</taxon>
        <taxon>Thiotrichaceae</taxon>
        <taxon>Beggiatoa</taxon>
    </lineage>
</organism>
<reference evidence="3" key="1">
    <citation type="submission" date="2016-12" db="EMBL/GenBank/DDBJ databases">
        <title>Complete Genome Sequence of Beggiatoa leptomitiformis D-401.</title>
        <authorList>
            <person name="Fomenkov A."/>
            <person name="Vincze T."/>
            <person name="Grabovich M."/>
            <person name="Anton B.P."/>
            <person name="Dubinina G."/>
            <person name="Orlova M."/>
            <person name="Belousova E."/>
            <person name="Roberts R.J."/>
        </authorList>
    </citation>
    <scope>NUCLEOTIDE SEQUENCE [LARGE SCALE GENOMIC DNA]</scope>
    <source>
        <strain evidence="3">D-401</strain>
    </source>
</reference>
<feature type="chain" id="PRO_5014680006" description="Fibronectin type-III domain-containing protein" evidence="1">
    <location>
        <begin position="22"/>
        <end position="376"/>
    </location>
</feature>
<proteinExistence type="predicted"/>
<keyword evidence="3" id="KW-1185">Reference proteome</keyword>
<dbReference type="Gene3D" id="2.60.40.10">
    <property type="entry name" value="Immunoglobulins"/>
    <property type="match status" value="2"/>
</dbReference>
<dbReference type="Proteomes" id="UP000234271">
    <property type="component" value="Chromosome"/>
</dbReference>
<keyword evidence="1" id="KW-0732">Signal</keyword>
<feature type="signal peptide" evidence="1">
    <location>
        <begin position="1"/>
        <end position="21"/>
    </location>
</feature>
<dbReference type="STRING" id="288004.AL038_12025"/>
<evidence type="ECO:0000313" key="3">
    <source>
        <dbReference type="Proteomes" id="UP000234271"/>
    </source>
</evidence>
<dbReference type="OrthoDB" id="5957721at2"/>
<dbReference type="EMBL" id="CP018889">
    <property type="protein sequence ID" value="AUI69381.1"/>
    <property type="molecule type" value="Genomic_DNA"/>
</dbReference>
<evidence type="ECO:0000313" key="2">
    <source>
        <dbReference type="EMBL" id="AUI69381.1"/>
    </source>
</evidence>
<gene>
    <name evidence="2" type="ORF">BLE401_12240</name>
</gene>